<feature type="domain" description="GTP cyclohydrolase II" evidence="1">
    <location>
        <begin position="212"/>
        <end position="317"/>
    </location>
</feature>
<dbReference type="InterPro" id="IPR032677">
    <property type="entry name" value="GTP_cyclohydro_II"/>
</dbReference>
<keyword evidence="3" id="KW-0378">Hydrolase</keyword>
<accession>A0A1B7YJK9</accession>
<dbReference type="GeneID" id="28863573"/>
<dbReference type="NCBIfam" id="NF005536">
    <property type="entry name" value="PRK07198.1"/>
    <property type="match status" value="1"/>
</dbReference>
<evidence type="ECO:0000313" key="4">
    <source>
        <dbReference type="Proteomes" id="UP000092177"/>
    </source>
</evidence>
<feature type="domain" description="GTP cyclohydrolase N-terminal" evidence="2">
    <location>
        <begin position="27"/>
        <end position="171"/>
    </location>
</feature>
<evidence type="ECO:0000313" key="3">
    <source>
        <dbReference type="EMBL" id="OBR12195.1"/>
    </source>
</evidence>
<proteinExistence type="predicted"/>
<organism evidence="3 4">
    <name type="scientific">Colletotrichum higginsianum (strain IMI 349063)</name>
    <name type="common">Crucifer anthracnose fungus</name>
    <dbReference type="NCBI Taxonomy" id="759273"/>
    <lineage>
        <taxon>Eukaryota</taxon>
        <taxon>Fungi</taxon>
        <taxon>Dikarya</taxon>
        <taxon>Ascomycota</taxon>
        <taxon>Pezizomycotina</taxon>
        <taxon>Sordariomycetes</taxon>
        <taxon>Hypocreomycetidae</taxon>
        <taxon>Glomerellales</taxon>
        <taxon>Glomerellaceae</taxon>
        <taxon>Colletotrichum</taxon>
        <taxon>Colletotrichum destructivum species complex</taxon>
    </lineage>
</organism>
<dbReference type="InterPro" id="IPR036144">
    <property type="entry name" value="RibA-like_sf"/>
</dbReference>
<dbReference type="KEGG" id="chig:CH63R_04491"/>
<dbReference type="Gene3D" id="3.40.50.10990">
    <property type="entry name" value="GTP cyclohydrolase II"/>
    <property type="match status" value="1"/>
</dbReference>
<evidence type="ECO:0000259" key="1">
    <source>
        <dbReference type="Pfam" id="PF00925"/>
    </source>
</evidence>
<dbReference type="PANTHER" id="PTHR47259:SF2">
    <property type="entry name" value="URACIL-REGULATED PROTEIN 1"/>
    <property type="match status" value="1"/>
</dbReference>
<comment type="caution">
    <text evidence="3">The sequence shown here is derived from an EMBL/GenBank/DDBJ whole genome shotgun (WGS) entry which is preliminary data.</text>
</comment>
<evidence type="ECO:0000259" key="2">
    <source>
        <dbReference type="Pfam" id="PF12471"/>
    </source>
</evidence>
<gene>
    <name evidence="3" type="ORF">CH63R_04491</name>
</gene>
<dbReference type="SUPFAM" id="SSF142695">
    <property type="entry name" value="RibA-like"/>
    <property type="match status" value="1"/>
</dbReference>
<dbReference type="Proteomes" id="UP000092177">
    <property type="component" value="Chromosome 3"/>
</dbReference>
<keyword evidence="4" id="KW-1185">Reference proteome</keyword>
<protein>
    <submittedName>
        <fullName evidence="3">GTP cyclohydrolase II</fullName>
    </submittedName>
</protein>
<dbReference type="GO" id="GO:0016787">
    <property type="term" value="F:hydrolase activity"/>
    <property type="evidence" value="ECO:0007669"/>
    <property type="project" value="UniProtKB-KW"/>
</dbReference>
<reference evidence="4" key="1">
    <citation type="journal article" date="2017" name="BMC Genomics">
        <title>Gapless genome assembly of Colletotrichum higginsianum reveals chromosome structure and association of transposable elements with secondary metabolite gene clusters.</title>
        <authorList>
            <person name="Dallery J.-F."/>
            <person name="Lapalu N."/>
            <person name="Zampounis A."/>
            <person name="Pigne S."/>
            <person name="Luyten I."/>
            <person name="Amselem J."/>
            <person name="Wittenberg A.H.J."/>
            <person name="Zhou S."/>
            <person name="de Queiroz M.V."/>
            <person name="Robin G.P."/>
            <person name="Auger A."/>
            <person name="Hainaut M."/>
            <person name="Henrissat B."/>
            <person name="Kim K.-T."/>
            <person name="Lee Y.-H."/>
            <person name="Lespinet O."/>
            <person name="Schwartz D.C."/>
            <person name="Thon M.R."/>
            <person name="O'Connell R.J."/>
        </authorList>
    </citation>
    <scope>NUCLEOTIDE SEQUENCE [LARGE SCALE GENOMIC DNA]</scope>
    <source>
        <strain evidence="4">IMI 349063</strain>
    </source>
</reference>
<dbReference type="OrthoDB" id="57939at2759"/>
<dbReference type="PANTHER" id="PTHR47259">
    <property type="match status" value="1"/>
</dbReference>
<dbReference type="Pfam" id="PF00925">
    <property type="entry name" value="GTP_cyclohydro2"/>
    <property type="match status" value="1"/>
</dbReference>
<name>A0A1B7YJK9_COLHI</name>
<sequence>MHGVDGCLAVETGEAFTTRAFQLTMCSGGSYSIYYALAVASKQLNLEHRPDFTNTEPAANIGPFPQWGDPKKIVAMDPWGHLAPWLFKDTIEKQNVDIRPTIAITKAHMKLPELEESVKSGRLVPDGKVCLNKFGELAVTKFAVEPVWYLPGVAERFGIDEGALRRSLFEHTGGSYPELITRNDIKVFLPPIGGLTVYCFGDPAKMSDESVRLALRIHDECNGSDVFGSDICTCRPYLIFGIEEAVKEAQNGGSGVVIYFRKEGRALGEVTKRGEDRASDYFKRTENIAGVKDMRFQALMPDILHWLGIRKIDRMLSMSKIPIHERVELPEELIPADSRVEIDAKITAGYFTAGKRMTEEELRAVQGRMWEDLDH</sequence>
<dbReference type="Pfam" id="PF12471">
    <property type="entry name" value="GTP_CH_N"/>
    <property type="match status" value="1"/>
</dbReference>
<dbReference type="AlphaFoldDB" id="A0A1B7YJK9"/>
<dbReference type="VEuPathDB" id="FungiDB:CH63R_04491"/>
<dbReference type="EMBL" id="LTAN01000003">
    <property type="protein sequence ID" value="OBR12195.1"/>
    <property type="molecule type" value="Genomic_DNA"/>
</dbReference>
<dbReference type="InterPro" id="IPR022163">
    <property type="entry name" value="GTP_CH_N"/>
</dbReference>
<dbReference type="RefSeq" id="XP_018160712.1">
    <property type="nucleotide sequence ID" value="XM_018299466.1"/>
</dbReference>